<evidence type="ECO:0000313" key="1">
    <source>
        <dbReference type="EMBL" id="KAJ3626960.1"/>
    </source>
</evidence>
<comment type="caution">
    <text evidence="1">The sequence shown here is derived from an EMBL/GenBank/DDBJ whole genome shotgun (WGS) entry which is preliminary data.</text>
</comment>
<name>A0AA38HIS0_9CUCU</name>
<proteinExistence type="predicted"/>
<sequence>MQCFLGRSISLSSVPYSKSTRFDSDDVEELIFLLSEAHVTIYCRFCLLPALIAASGLILPAVQSPEDAGLQGLSPERHDWHGSHHEGNGNYSRAHGLNRAALELPARYFSFPKRLTSGTCII</sequence>
<organism evidence="1 2">
    <name type="scientific">Zophobas morio</name>
    <dbReference type="NCBI Taxonomy" id="2755281"/>
    <lineage>
        <taxon>Eukaryota</taxon>
        <taxon>Metazoa</taxon>
        <taxon>Ecdysozoa</taxon>
        <taxon>Arthropoda</taxon>
        <taxon>Hexapoda</taxon>
        <taxon>Insecta</taxon>
        <taxon>Pterygota</taxon>
        <taxon>Neoptera</taxon>
        <taxon>Endopterygota</taxon>
        <taxon>Coleoptera</taxon>
        <taxon>Polyphaga</taxon>
        <taxon>Cucujiformia</taxon>
        <taxon>Tenebrionidae</taxon>
        <taxon>Zophobas</taxon>
    </lineage>
</organism>
<evidence type="ECO:0000313" key="2">
    <source>
        <dbReference type="Proteomes" id="UP001168821"/>
    </source>
</evidence>
<protein>
    <submittedName>
        <fullName evidence="1">Uncharacterized protein</fullName>
    </submittedName>
</protein>
<keyword evidence="2" id="KW-1185">Reference proteome</keyword>
<dbReference type="EMBL" id="JALNTZ010001196">
    <property type="protein sequence ID" value="KAJ3626960.1"/>
    <property type="molecule type" value="Genomic_DNA"/>
</dbReference>
<reference evidence="1" key="1">
    <citation type="journal article" date="2023" name="G3 (Bethesda)">
        <title>Whole genome assemblies of Zophobas morio and Tenebrio molitor.</title>
        <authorList>
            <person name="Kaur S."/>
            <person name="Stinson S.A."/>
            <person name="diCenzo G.C."/>
        </authorList>
    </citation>
    <scope>NUCLEOTIDE SEQUENCE</scope>
    <source>
        <strain evidence="1">QUZm001</strain>
    </source>
</reference>
<dbReference type="Proteomes" id="UP001168821">
    <property type="component" value="Unassembled WGS sequence"/>
</dbReference>
<gene>
    <name evidence="1" type="ORF">Zmor_003999</name>
</gene>
<dbReference type="AlphaFoldDB" id="A0AA38HIS0"/>
<accession>A0AA38HIS0</accession>